<dbReference type="GO" id="GO:0004185">
    <property type="term" value="F:serine-type carboxypeptidase activity"/>
    <property type="evidence" value="ECO:0007669"/>
    <property type="project" value="InterPro"/>
</dbReference>
<feature type="non-terminal residue" evidence="2">
    <location>
        <position position="1"/>
    </location>
</feature>
<name>A0A6P4EIM4_DRORH</name>
<dbReference type="RefSeq" id="XP_016978057.2">
    <property type="nucleotide sequence ID" value="XM_017122568.2"/>
</dbReference>
<comment type="similarity">
    <text evidence="1">Belongs to the peptidase S10 family.</text>
</comment>
<reference evidence="2" key="1">
    <citation type="submission" date="2025-08" db="UniProtKB">
        <authorList>
            <consortium name="RefSeq"/>
        </authorList>
    </citation>
    <scope>IDENTIFICATION</scope>
</reference>
<gene>
    <name evidence="2" type="primary">LOC108043761</name>
</gene>
<dbReference type="InterPro" id="IPR001563">
    <property type="entry name" value="Peptidase_S10"/>
</dbReference>
<proteinExistence type="inferred from homology"/>
<accession>A0A6P4EIM4</accession>
<dbReference type="Pfam" id="PF00450">
    <property type="entry name" value="Peptidase_S10"/>
    <property type="match status" value="1"/>
</dbReference>
<dbReference type="InterPro" id="IPR029058">
    <property type="entry name" value="AB_hydrolase_fold"/>
</dbReference>
<dbReference type="GeneID" id="108043761"/>
<protein>
    <submittedName>
        <fullName evidence="2">Retinoid-inducible serine carboxypeptidase-like</fullName>
    </submittedName>
</protein>
<dbReference type="AlphaFoldDB" id="A0A6P4EIM4"/>
<dbReference type="SUPFAM" id="SSF53474">
    <property type="entry name" value="alpha/beta-Hydrolases"/>
    <property type="match status" value="1"/>
</dbReference>
<dbReference type="Gene3D" id="3.40.50.1820">
    <property type="entry name" value="alpha/beta hydrolase"/>
    <property type="match status" value="1"/>
</dbReference>
<sequence length="230" mass="25919">TRHICREHSKYLFVNGLIDEDGVAEIDAQEEKILSALKNHEFEKATDEYLAWFDIMQELTGGIYVYNTQTHIDPSEDCTYGYGPELNTLMEVEVSKALQIDGDVYASQVMDVLTILHGDRLISDINAIPRLLNETSVKINIYSGQLDALVPTSATLATIKDWVWKDKSDYLRANRTAIVVDLILQGYQKVGGNFGMYWINRSGHLAPSDNPTAMQYVLKSVTEYDAESTE</sequence>
<evidence type="ECO:0000256" key="1">
    <source>
        <dbReference type="ARBA" id="ARBA00009431"/>
    </source>
</evidence>
<organism evidence="2">
    <name type="scientific">Drosophila rhopaloa</name>
    <name type="common">Fruit fly</name>
    <dbReference type="NCBI Taxonomy" id="1041015"/>
    <lineage>
        <taxon>Eukaryota</taxon>
        <taxon>Metazoa</taxon>
        <taxon>Ecdysozoa</taxon>
        <taxon>Arthropoda</taxon>
        <taxon>Hexapoda</taxon>
        <taxon>Insecta</taxon>
        <taxon>Pterygota</taxon>
        <taxon>Neoptera</taxon>
        <taxon>Endopterygota</taxon>
        <taxon>Diptera</taxon>
        <taxon>Brachycera</taxon>
        <taxon>Muscomorpha</taxon>
        <taxon>Ephydroidea</taxon>
        <taxon>Drosophilidae</taxon>
        <taxon>Drosophila</taxon>
        <taxon>Sophophora</taxon>
    </lineage>
</organism>
<dbReference type="OrthoDB" id="443318at2759"/>
<dbReference type="RefSeq" id="XP_016978057.1">
    <property type="nucleotide sequence ID" value="XM_017122568.1"/>
</dbReference>
<dbReference type="GO" id="GO:0006508">
    <property type="term" value="P:proteolysis"/>
    <property type="evidence" value="ECO:0007669"/>
    <property type="project" value="InterPro"/>
</dbReference>
<evidence type="ECO:0000313" key="2">
    <source>
        <dbReference type="RefSeq" id="XP_016978057.1"/>
    </source>
</evidence>